<evidence type="ECO:0000259" key="1">
    <source>
        <dbReference type="Pfam" id="PF06985"/>
    </source>
</evidence>
<organism evidence="2 3">
    <name type="scientific">Fusarium coffeatum</name>
    <dbReference type="NCBI Taxonomy" id="231269"/>
    <lineage>
        <taxon>Eukaryota</taxon>
        <taxon>Fungi</taxon>
        <taxon>Dikarya</taxon>
        <taxon>Ascomycota</taxon>
        <taxon>Pezizomycotina</taxon>
        <taxon>Sordariomycetes</taxon>
        <taxon>Hypocreomycetidae</taxon>
        <taxon>Hypocreales</taxon>
        <taxon>Nectriaceae</taxon>
        <taxon>Fusarium</taxon>
        <taxon>Fusarium incarnatum-equiseti species complex</taxon>
    </lineage>
</organism>
<dbReference type="Pfam" id="PF06985">
    <property type="entry name" value="HET"/>
    <property type="match status" value="1"/>
</dbReference>
<name>A0A366RUU5_9HYPO</name>
<protein>
    <recommendedName>
        <fullName evidence="1">Heterokaryon incompatibility domain-containing protein</fullName>
    </recommendedName>
</protein>
<feature type="domain" description="Heterokaryon incompatibility" evidence="1">
    <location>
        <begin position="34"/>
        <end position="181"/>
    </location>
</feature>
<dbReference type="InterPro" id="IPR010730">
    <property type="entry name" value="HET"/>
</dbReference>
<dbReference type="OrthoDB" id="2157530at2759"/>
<dbReference type="RefSeq" id="XP_031016404.1">
    <property type="nucleotide sequence ID" value="XM_031159521.1"/>
</dbReference>
<keyword evidence="3" id="KW-1185">Reference proteome</keyword>
<accession>A0A366RUU5</accession>
<dbReference type="PANTHER" id="PTHR24148">
    <property type="entry name" value="ANKYRIN REPEAT DOMAIN-CONTAINING PROTEIN 39 HOMOLOG-RELATED"/>
    <property type="match status" value="1"/>
</dbReference>
<dbReference type="EMBL" id="QKXC01000108">
    <property type="protein sequence ID" value="RBR20095.1"/>
    <property type="molecule type" value="Genomic_DNA"/>
</dbReference>
<proteinExistence type="predicted"/>
<dbReference type="GeneID" id="41994817"/>
<sequence length="596" mass="66793">MSLQGDEIRLLYVGAHSNLYFQTVSLSDPARPPFVALSYAWGDLGDTLPLGVCKQVFQATRNLHKILGCLIESRLNQPLWIDALCINQQDQDERASQVAMMGDIYSDAEYVLAFLSPQSEPFNIGLDYIESTARDTRIHFDPSLSPHLTVQGLNASDERLRDSLVAFFAAPWWTRVWTVQEFLLARKVIFRCGDRVIDAATVQETCRSWIDHENSCCWAARRPIDGTAHGFLDIPSETSGGLTIYTATLRMKHLMDMIIPRKLYTEDFLAAISLFRVRHCSNPRDRAFGYFGLRSPGLEVKHEIPIDYNVPIANLYKNLAVVLIEKSQTLDVLSHVLHESNIEGRTSGLPNWVPDWDAAIDDRYHLTYTERTNMIRHCRASGDMKPEWTVQNSGSVITLGLQIAEIQETAPGYPSIIPGSTSRGKTVINEWRRLAGLSTYAISSPLDKPSNSQRERAFENALSGGFPSIRWPQGSREYGEAYEAWLEWFLSSQVALSKSCKEVIQEFDELVRQTSERRRFIVSSDGQIGFGPEEAGRGDVVVIIPGGKVPYVLRRVEASESGVEKYRLLGDAFINGVMAGEKISTSTSDFTGIVIV</sequence>
<evidence type="ECO:0000313" key="2">
    <source>
        <dbReference type="EMBL" id="RBR20095.1"/>
    </source>
</evidence>
<reference evidence="2 3" key="1">
    <citation type="submission" date="2018-06" db="EMBL/GenBank/DDBJ databases">
        <title>Fusarium incarnatum-equiseti species complex species 28.</title>
        <authorList>
            <person name="Gardiner D.M."/>
        </authorList>
    </citation>
    <scope>NUCLEOTIDE SEQUENCE [LARGE SCALE GENOMIC DNA]</scope>
    <source>
        <strain evidence="2 3">FIESC_28</strain>
    </source>
</reference>
<dbReference type="Pfam" id="PF26639">
    <property type="entry name" value="Het-6_barrel"/>
    <property type="match status" value="1"/>
</dbReference>
<gene>
    <name evidence="2" type="ORF">FIESC28_05374</name>
</gene>
<dbReference type="Proteomes" id="UP000253153">
    <property type="component" value="Unassembled WGS sequence"/>
</dbReference>
<dbReference type="CDD" id="cd06462">
    <property type="entry name" value="Peptidase_S24_S26"/>
    <property type="match status" value="1"/>
</dbReference>
<evidence type="ECO:0000313" key="3">
    <source>
        <dbReference type="Proteomes" id="UP000253153"/>
    </source>
</evidence>
<dbReference type="AlphaFoldDB" id="A0A366RUU5"/>
<dbReference type="InterPro" id="IPR052895">
    <property type="entry name" value="HetReg/Transcr_Mod"/>
</dbReference>
<comment type="caution">
    <text evidence="2">The sequence shown here is derived from an EMBL/GenBank/DDBJ whole genome shotgun (WGS) entry which is preliminary data.</text>
</comment>
<dbReference type="PANTHER" id="PTHR24148:SF73">
    <property type="entry name" value="HET DOMAIN PROTEIN (AFU_ORTHOLOGUE AFUA_8G01020)"/>
    <property type="match status" value="1"/>
</dbReference>